<organism evidence="1 2">
    <name type="scientific">Antrodiella citrinella</name>
    <dbReference type="NCBI Taxonomy" id="2447956"/>
    <lineage>
        <taxon>Eukaryota</taxon>
        <taxon>Fungi</taxon>
        <taxon>Dikarya</taxon>
        <taxon>Basidiomycota</taxon>
        <taxon>Agaricomycotina</taxon>
        <taxon>Agaricomycetes</taxon>
        <taxon>Polyporales</taxon>
        <taxon>Steccherinaceae</taxon>
        <taxon>Antrodiella</taxon>
    </lineage>
</organism>
<evidence type="ECO:0008006" key="3">
    <source>
        <dbReference type="Google" id="ProtNLM"/>
    </source>
</evidence>
<gene>
    <name evidence="1" type="ORF">EUX98_g6051</name>
</gene>
<accession>A0A4S4MS47</accession>
<dbReference type="Proteomes" id="UP000308730">
    <property type="component" value="Unassembled WGS sequence"/>
</dbReference>
<evidence type="ECO:0000313" key="1">
    <source>
        <dbReference type="EMBL" id="THH28138.1"/>
    </source>
</evidence>
<sequence length="607" mass="68027">MDATIGVCPLPLEICERIIDFVASFVKFDDLGDVIPDRSSLVPCALVCRAWLPRCRFLLSPDGVILHSRREVVSFSLFMHAFPPAASGLGNINIFGPWKEGGDTSTADSWVSSVPAILPPLPDLRYVNIHDIHLAHQHTTLYKLYSAFDLAELSLHRVSFHHFSQVARLAVATGAPILAMFYCPRSLPMSNSTGLGRLLPRNVFLRALPVLCSSGVSTVTIVASAIDWLWEDHIPEKWKPVDDALSQYYPFLTHLKLECPDRIPYHDVFTPQYGCVENLTRTLFPRTVQRATVEGKCVDDDCGIHRSIEWLLIEIIDIQLPEQIPDTRPRLPIPRYPSPPLPIEICEMILDFVAWSKKSSWDDPDLDRPALTRCALVCRAWLPRCRFQLRPDAVDLSSGSDAASLSRFYAAVPDAASTLKFLEIHGRKRGDTSTADSWVYSVPAILPPLPNLILLNFYDVDLAHQHPALYKLYSAFSISKPALHLSRVSIHDFSQVARLALATQTRGLDIGDCPPVSIDTLSPLLPRMLQALPLICSGDFPTVIIEIHLGPNWTWEDFTPETWKPIDNAPLHYYRSLTHFNVDIVARATIERMCVDDDCSIHNAVRA</sequence>
<protein>
    <recommendedName>
        <fullName evidence="3">F-box domain-containing protein</fullName>
    </recommendedName>
</protein>
<dbReference type="AlphaFoldDB" id="A0A4S4MS47"/>
<dbReference type="EMBL" id="SGPM01000200">
    <property type="protein sequence ID" value="THH28138.1"/>
    <property type="molecule type" value="Genomic_DNA"/>
</dbReference>
<evidence type="ECO:0000313" key="2">
    <source>
        <dbReference type="Proteomes" id="UP000308730"/>
    </source>
</evidence>
<name>A0A4S4MS47_9APHY</name>
<dbReference type="OrthoDB" id="2798901at2759"/>
<reference evidence="1 2" key="1">
    <citation type="submission" date="2019-02" db="EMBL/GenBank/DDBJ databases">
        <title>Genome sequencing of the rare red list fungi Antrodiella citrinella (Flaviporus citrinellus).</title>
        <authorList>
            <person name="Buettner E."/>
            <person name="Kellner H."/>
        </authorList>
    </citation>
    <scope>NUCLEOTIDE SEQUENCE [LARGE SCALE GENOMIC DNA]</scope>
    <source>
        <strain evidence="1 2">DSM 108506</strain>
    </source>
</reference>
<comment type="caution">
    <text evidence="1">The sequence shown here is derived from an EMBL/GenBank/DDBJ whole genome shotgun (WGS) entry which is preliminary data.</text>
</comment>
<proteinExistence type="predicted"/>
<keyword evidence="2" id="KW-1185">Reference proteome</keyword>